<dbReference type="EMBL" id="JAGMUV010000009">
    <property type="protein sequence ID" value="KAH7143577.1"/>
    <property type="molecule type" value="Genomic_DNA"/>
</dbReference>
<protein>
    <submittedName>
        <fullName evidence="1">Uncharacterized protein</fullName>
    </submittedName>
</protein>
<dbReference type="OrthoDB" id="73875at2759"/>
<reference evidence="1" key="1">
    <citation type="journal article" date="2021" name="Nat. Commun.">
        <title>Genetic determinants of endophytism in the Arabidopsis root mycobiome.</title>
        <authorList>
            <person name="Mesny F."/>
            <person name="Miyauchi S."/>
            <person name="Thiergart T."/>
            <person name="Pickel B."/>
            <person name="Atanasova L."/>
            <person name="Karlsson M."/>
            <person name="Huettel B."/>
            <person name="Barry K.W."/>
            <person name="Haridas S."/>
            <person name="Chen C."/>
            <person name="Bauer D."/>
            <person name="Andreopoulos W."/>
            <person name="Pangilinan J."/>
            <person name="LaButti K."/>
            <person name="Riley R."/>
            <person name="Lipzen A."/>
            <person name="Clum A."/>
            <person name="Drula E."/>
            <person name="Henrissat B."/>
            <person name="Kohler A."/>
            <person name="Grigoriev I.V."/>
            <person name="Martin F.M."/>
            <person name="Hacquard S."/>
        </authorList>
    </citation>
    <scope>NUCLEOTIDE SEQUENCE</scope>
    <source>
        <strain evidence="1">MPI-CAGE-AT-0147</strain>
    </source>
</reference>
<name>A0A9P9ETD1_9HYPO</name>
<organism evidence="1 2">
    <name type="scientific">Dactylonectria macrodidyma</name>
    <dbReference type="NCBI Taxonomy" id="307937"/>
    <lineage>
        <taxon>Eukaryota</taxon>
        <taxon>Fungi</taxon>
        <taxon>Dikarya</taxon>
        <taxon>Ascomycota</taxon>
        <taxon>Pezizomycotina</taxon>
        <taxon>Sordariomycetes</taxon>
        <taxon>Hypocreomycetidae</taxon>
        <taxon>Hypocreales</taxon>
        <taxon>Nectriaceae</taxon>
        <taxon>Dactylonectria</taxon>
    </lineage>
</organism>
<evidence type="ECO:0000313" key="2">
    <source>
        <dbReference type="Proteomes" id="UP000738349"/>
    </source>
</evidence>
<evidence type="ECO:0000313" key="1">
    <source>
        <dbReference type="EMBL" id="KAH7143577.1"/>
    </source>
</evidence>
<comment type="caution">
    <text evidence="1">The sequence shown here is derived from an EMBL/GenBank/DDBJ whole genome shotgun (WGS) entry which is preliminary data.</text>
</comment>
<dbReference type="AlphaFoldDB" id="A0A9P9ETD1"/>
<sequence length="339" mass="37088">MYDAIGKAENSVQNDIGTMVKTFAPDIDDTAEFNLLMDVIDSQLTNNAMKVIKSSSNNIGFEDLKDLVVNGASWGATVAKDFQNNKRETDGTLVEAQVGNIATNLKQTVVELKMIFLGTDRSVEFVGRMISGGGLVNIADSDEFEDLQKLIRQVSAAGAPVFLADSGYSCDAVGPLDKKYITSETAEKTEFCYQKRLYYLLAPKGPPENCQIPDGIGPQLPVCVDMFFSAPDGLESFNETNSWADLTIDDLVAGAVEGWRANKGRYTGKFIDMTEKGNYEYLLNGDRFVVNVRAPGVVQIPVCSPQQARAGWLAAYEMTPEKRAQFLANLPSWPCPIQS</sequence>
<keyword evidence="2" id="KW-1185">Reference proteome</keyword>
<gene>
    <name evidence="1" type="ORF">EDB81DRAFT_760017</name>
</gene>
<dbReference type="Proteomes" id="UP000738349">
    <property type="component" value="Unassembled WGS sequence"/>
</dbReference>
<accession>A0A9P9ETD1</accession>
<proteinExistence type="predicted"/>